<reference evidence="2 3" key="1">
    <citation type="journal article" date="2014" name="Front. Microbiol.">
        <title>Population and genomic analysis of the genus Halorubrum.</title>
        <authorList>
            <person name="Fullmer M.S."/>
            <person name="Soucy S.M."/>
            <person name="Swithers K.S."/>
            <person name="Makkay A.M."/>
            <person name="Wheeler R."/>
            <person name="Ventosa A."/>
            <person name="Gogarten J.P."/>
            <person name="Papke R.T."/>
        </authorList>
    </citation>
    <scope>NUCLEOTIDE SEQUENCE [LARGE SCALE GENOMIC DNA]</scope>
    <source>
        <strain evidence="2 3">C49</strain>
    </source>
</reference>
<gene>
    <name evidence="2" type="ORF">DJ69_13090</name>
</gene>
<dbReference type="Pfam" id="PF04230">
    <property type="entry name" value="PS_pyruv_trans"/>
    <property type="match status" value="1"/>
</dbReference>
<dbReference type="OrthoDB" id="315911at2157"/>
<sequence length="386" mass="43371">MLALFKSLPDDGSYNVGDKLIGESAAEFIDDITDERVVSYYDVDELLEDIDLINESKALLIAAFGIRSSIWRPKLADAIVDGSIGVPVVPLASAWSDFPGDYEQLTSENYPQYDRSVVQFYQYVAKHAPAVSSRDYYTQKALEGLDISSRMVGDCAWYDLESLGEKMCKPEKIDKLVVTDPHQSQYFDQAESLMSELGGMFPDAEKLFCTHGDPSQSPKRQELASNANKYGFEKKDVSGDVSNISFYSDCDLHVGYRVHGHVGFLRKRRPSVLLCEDGRGLGFTETLGGCGFPAFTRRVPEASSTPKKILQTFPEGTIHQLQRKYLGGDRVSHPTTPARDDVVDQVTDFIHQELTTGWHRYEMIPAVIDETYEREMKPFIREISNI</sequence>
<dbReference type="InterPro" id="IPR007345">
    <property type="entry name" value="Polysacch_pyruvyl_Trfase"/>
</dbReference>
<keyword evidence="3" id="KW-1185">Reference proteome</keyword>
<name>A0A2G1WGP5_9EURY</name>
<comment type="caution">
    <text evidence="2">The sequence shown here is derived from an EMBL/GenBank/DDBJ whole genome shotgun (WGS) entry which is preliminary data.</text>
</comment>
<accession>A0A2G1WGP5</accession>
<evidence type="ECO:0000313" key="2">
    <source>
        <dbReference type="EMBL" id="PHQ38151.1"/>
    </source>
</evidence>
<proteinExistence type="predicted"/>
<evidence type="ECO:0000259" key="1">
    <source>
        <dbReference type="Pfam" id="PF04230"/>
    </source>
</evidence>
<protein>
    <recommendedName>
        <fullName evidence="1">Polysaccharide pyruvyl transferase domain-containing protein</fullName>
    </recommendedName>
</protein>
<feature type="domain" description="Polysaccharide pyruvyl transferase" evidence="1">
    <location>
        <begin position="15"/>
        <end position="272"/>
    </location>
</feature>
<organism evidence="2 3">
    <name type="scientific">Halorubrum persicum</name>
    <dbReference type="NCBI Taxonomy" id="1383844"/>
    <lineage>
        <taxon>Archaea</taxon>
        <taxon>Methanobacteriati</taxon>
        <taxon>Methanobacteriota</taxon>
        <taxon>Stenosarchaea group</taxon>
        <taxon>Halobacteria</taxon>
        <taxon>Halobacteriales</taxon>
        <taxon>Haloferacaceae</taxon>
        <taxon>Halorubrum</taxon>
    </lineage>
</organism>
<dbReference type="AlphaFoldDB" id="A0A2G1WGP5"/>
<evidence type="ECO:0000313" key="3">
    <source>
        <dbReference type="Proteomes" id="UP000222824"/>
    </source>
</evidence>
<dbReference type="Proteomes" id="UP000222824">
    <property type="component" value="Unassembled WGS sequence"/>
</dbReference>
<dbReference type="EMBL" id="NHOA01000116">
    <property type="protein sequence ID" value="PHQ38151.1"/>
    <property type="molecule type" value="Genomic_DNA"/>
</dbReference>
<dbReference type="RefSeq" id="WP_099256030.1">
    <property type="nucleotide sequence ID" value="NZ_NHOA01000116.1"/>
</dbReference>